<evidence type="ECO:0000256" key="1">
    <source>
        <dbReference type="SAM" id="MobiDB-lite"/>
    </source>
</evidence>
<dbReference type="AlphaFoldDB" id="A0A6L2NKX1"/>
<feature type="compositionally biased region" description="Polar residues" evidence="1">
    <location>
        <begin position="406"/>
        <end position="415"/>
    </location>
</feature>
<reference evidence="4" key="1">
    <citation type="journal article" date="2019" name="Sci. Rep.">
        <title>Draft genome of Tanacetum cinerariifolium, the natural source of mosquito coil.</title>
        <authorList>
            <person name="Yamashiro T."/>
            <person name="Shiraishi A."/>
            <person name="Satake H."/>
            <person name="Nakayama K."/>
        </authorList>
    </citation>
    <scope>NUCLEOTIDE SEQUENCE</scope>
</reference>
<evidence type="ECO:0000313" key="4">
    <source>
        <dbReference type="EMBL" id="GEU86921.1"/>
    </source>
</evidence>
<feature type="domain" description="Retrovirus-related Pol polyprotein from transposon TNT 1-94-like beta-barrel" evidence="3">
    <location>
        <begin position="90"/>
        <end position="122"/>
    </location>
</feature>
<protein>
    <submittedName>
        <fullName evidence="4">Uncharacterized protein</fullName>
    </submittedName>
</protein>
<dbReference type="PANTHER" id="PTHR11439">
    <property type="entry name" value="GAG-POL-RELATED RETROTRANSPOSON"/>
    <property type="match status" value="1"/>
</dbReference>
<dbReference type="PANTHER" id="PTHR11439:SF509">
    <property type="entry name" value="RNA-DIRECTED DNA POLYMERASE"/>
    <property type="match status" value="1"/>
</dbReference>
<evidence type="ECO:0000259" key="3">
    <source>
        <dbReference type="Pfam" id="PF22936"/>
    </source>
</evidence>
<dbReference type="Pfam" id="PF22936">
    <property type="entry name" value="Pol_BBD"/>
    <property type="match status" value="1"/>
</dbReference>
<feature type="region of interest" description="Disordered" evidence="1">
    <location>
        <begin position="160"/>
        <end position="198"/>
    </location>
</feature>
<dbReference type="CDD" id="cd09272">
    <property type="entry name" value="RNase_HI_RT_Ty1"/>
    <property type="match status" value="1"/>
</dbReference>
<feature type="region of interest" description="Disordered" evidence="1">
    <location>
        <begin position="760"/>
        <end position="799"/>
    </location>
</feature>
<feature type="domain" description="Reverse transcriptase Ty1/copia-type" evidence="2">
    <location>
        <begin position="317"/>
        <end position="369"/>
    </location>
</feature>
<comment type="caution">
    <text evidence="4">The sequence shown here is derived from an EMBL/GenBank/DDBJ whole genome shotgun (WGS) entry which is preliminary data.</text>
</comment>
<dbReference type="Pfam" id="PF07727">
    <property type="entry name" value="RVT_2"/>
    <property type="match status" value="1"/>
</dbReference>
<feature type="compositionally biased region" description="Pro residues" evidence="1">
    <location>
        <begin position="631"/>
        <end position="644"/>
    </location>
</feature>
<name>A0A6L2NKX1_TANCI</name>
<gene>
    <name evidence="4" type="ORF">Tci_058899</name>
</gene>
<dbReference type="InterPro" id="IPR013103">
    <property type="entry name" value="RVT_2"/>
</dbReference>
<feature type="compositionally biased region" description="Basic and acidic residues" evidence="1">
    <location>
        <begin position="161"/>
        <end position="174"/>
    </location>
</feature>
<organism evidence="4">
    <name type="scientific">Tanacetum cinerariifolium</name>
    <name type="common">Dalmatian daisy</name>
    <name type="synonym">Chrysanthemum cinerariifolium</name>
    <dbReference type="NCBI Taxonomy" id="118510"/>
    <lineage>
        <taxon>Eukaryota</taxon>
        <taxon>Viridiplantae</taxon>
        <taxon>Streptophyta</taxon>
        <taxon>Embryophyta</taxon>
        <taxon>Tracheophyta</taxon>
        <taxon>Spermatophyta</taxon>
        <taxon>Magnoliopsida</taxon>
        <taxon>eudicotyledons</taxon>
        <taxon>Gunneridae</taxon>
        <taxon>Pentapetalae</taxon>
        <taxon>asterids</taxon>
        <taxon>campanulids</taxon>
        <taxon>Asterales</taxon>
        <taxon>Asteraceae</taxon>
        <taxon>Asteroideae</taxon>
        <taxon>Anthemideae</taxon>
        <taxon>Anthemidinae</taxon>
        <taxon>Tanacetum</taxon>
    </lineage>
</organism>
<dbReference type="EMBL" id="BKCJ010009428">
    <property type="protein sequence ID" value="GEU86921.1"/>
    <property type="molecule type" value="Genomic_DNA"/>
</dbReference>
<feature type="region of interest" description="Disordered" evidence="1">
    <location>
        <begin position="624"/>
        <end position="647"/>
    </location>
</feature>
<feature type="compositionally biased region" description="Basic and acidic residues" evidence="1">
    <location>
        <begin position="186"/>
        <end position="197"/>
    </location>
</feature>
<sequence>MTLTNPQRHVVPTSVLTKSKLVPLIAARQVTTAVSPNNVTRPRPAKTIITKPHSPLIRNINRTSLKASFSSKAPMVNVGNSHHALKDKGVIDSGCSRHMTGNMSYLSDFEEINGRYVAFGGNPKDGKISGKDPLGKFDGKADEGFLVGYSNTNDDAAFGGKKPEFEGRKHESEVHVSLSSSAHTKKHDDKTKREAKGKIPAVGQISTNSTNTFSVAGPLNTAVKEITYSDNEEDVGAEADFTNLETTITVSLILTTRVHKDHHVTQIIGDLSSATQIRSMTMVVKDQEPKRVHQALKDLSWIESIQEELLQFKIQKEEGINYEEVFAPVARIEAIRLFLAYASFMGFMVYQIDVKSAFLYGTIKEEIYVDDIIFGSTNKDLSKAFEKLIKDKFQMSSIGERKTRKGQNQIKTGQKQEACRSREKFKAVTVGKKGRNPAIKYPKYSPFNLVAYSDSDYAGTSLDRKSTTGGCQLFGCRLISWQCKKQTVVATSSTEAEYVAAALLCTSAMDSKSIAGLWEKVIITEATIREALRLDDTESIDCLPNEEIFTELARMGAQVSDLSSHSTKYSSPALTQKVFANMRRVGNRFSRVDTPLFEGMIVAQQADDIADEGAAGVDVDVVPATADEPSIPSPTPTTQPPPPSQETTFHFTNTVMDDVCKQREIIANMDINEDVTLKDVVVVAKEVEVEKTAELKENADVQGRQAESQAQIYQIDLEYANKVLSMQDDELEPGMSYDDIRLIFEKYFNSNVAFLEKTKEHMEEEDNKGLKKASESQAKKAAKKQNLDEEVEELKNISK</sequence>
<dbReference type="InterPro" id="IPR054722">
    <property type="entry name" value="PolX-like_BBD"/>
</dbReference>
<accession>A0A6L2NKX1</accession>
<feature type="region of interest" description="Disordered" evidence="1">
    <location>
        <begin position="399"/>
        <end position="419"/>
    </location>
</feature>
<proteinExistence type="predicted"/>
<evidence type="ECO:0000259" key="2">
    <source>
        <dbReference type="Pfam" id="PF07727"/>
    </source>
</evidence>
<feature type="compositionally biased region" description="Basic and acidic residues" evidence="1">
    <location>
        <begin position="760"/>
        <end position="778"/>
    </location>
</feature>